<dbReference type="KEGG" id="ttu:TERTU_4130"/>
<evidence type="ECO:0000256" key="1">
    <source>
        <dbReference type="SAM" id="MobiDB-lite"/>
    </source>
</evidence>
<dbReference type="AlphaFoldDB" id="C5BUH9"/>
<dbReference type="RefSeq" id="WP_015819173.1">
    <property type="nucleotide sequence ID" value="NC_012997.1"/>
</dbReference>
<accession>C5BUH9</accession>
<sequence length="108" mass="11191">MVEDRENSVKGGSSVVGDWDNSVNAWSPATVARGNSVNGGSSVVGDWDNSVNGGSSVVGDWDNSVKGGSSAVGDWEHLVKEGPRLDIRTEKIGPRQQGAAKKPARLSG</sequence>
<gene>
    <name evidence="2" type="ordered locus">TERTU_4130</name>
</gene>
<feature type="compositionally biased region" description="Low complexity" evidence="1">
    <location>
        <begin position="34"/>
        <end position="45"/>
    </location>
</feature>
<reference evidence="2 3" key="1">
    <citation type="journal article" date="2009" name="PLoS ONE">
        <title>The complete genome of Teredinibacter turnerae T7901: an intracellular endosymbiont of marine wood-boring bivalves (shipworms).</title>
        <authorList>
            <person name="Yang J.C."/>
            <person name="Madupu R."/>
            <person name="Durkin A.S."/>
            <person name="Ekborg N.A."/>
            <person name="Pedamallu C.S."/>
            <person name="Hostetler J.B."/>
            <person name="Radune D."/>
            <person name="Toms B.S."/>
            <person name="Henrissat B."/>
            <person name="Coutinho P.M."/>
            <person name="Schwarz S."/>
            <person name="Field L."/>
            <person name="Trindade-Silva A.E."/>
            <person name="Soares C.A.G."/>
            <person name="Elshahawi S."/>
            <person name="Hanora A."/>
            <person name="Schmidt E.W."/>
            <person name="Haygood M.G."/>
            <person name="Posfai J."/>
            <person name="Benner J."/>
            <person name="Madinger C."/>
            <person name="Nove J."/>
            <person name="Anton B."/>
            <person name="Chaudhary K."/>
            <person name="Foster J."/>
            <person name="Holman A."/>
            <person name="Kumar S."/>
            <person name="Lessard P.A."/>
            <person name="Luyten Y.A."/>
            <person name="Slatko B."/>
            <person name="Wood N."/>
            <person name="Wu B."/>
            <person name="Teplitski M."/>
            <person name="Mougous J.D."/>
            <person name="Ward N."/>
            <person name="Eisen J.A."/>
            <person name="Badger J.H."/>
            <person name="Distel D.L."/>
        </authorList>
    </citation>
    <scope>NUCLEOTIDE SEQUENCE [LARGE SCALE GENOMIC DNA]</scope>
    <source>
        <strain evidence="3">ATCC 39867 / T7901</strain>
    </source>
</reference>
<keyword evidence="3" id="KW-1185">Reference proteome</keyword>
<dbReference type="Proteomes" id="UP000009080">
    <property type="component" value="Chromosome"/>
</dbReference>
<proteinExistence type="predicted"/>
<dbReference type="InterPro" id="IPR011049">
    <property type="entry name" value="Serralysin-like_metalloprot_C"/>
</dbReference>
<dbReference type="EMBL" id="CP001614">
    <property type="protein sequence ID" value="ACR13060.1"/>
    <property type="molecule type" value="Genomic_DNA"/>
</dbReference>
<protein>
    <submittedName>
        <fullName evidence="2">Uncharacterized protein</fullName>
    </submittedName>
</protein>
<organism evidence="2 3">
    <name type="scientific">Teredinibacter turnerae (strain ATCC 39867 / T7901)</name>
    <dbReference type="NCBI Taxonomy" id="377629"/>
    <lineage>
        <taxon>Bacteria</taxon>
        <taxon>Pseudomonadati</taxon>
        <taxon>Pseudomonadota</taxon>
        <taxon>Gammaproteobacteria</taxon>
        <taxon>Cellvibrionales</taxon>
        <taxon>Cellvibrionaceae</taxon>
        <taxon>Teredinibacter</taxon>
    </lineage>
</organism>
<evidence type="ECO:0000313" key="3">
    <source>
        <dbReference type="Proteomes" id="UP000009080"/>
    </source>
</evidence>
<dbReference type="Gene3D" id="2.150.10.10">
    <property type="entry name" value="Serralysin-like metalloprotease, C-terminal"/>
    <property type="match status" value="1"/>
</dbReference>
<feature type="region of interest" description="Disordered" evidence="1">
    <location>
        <begin position="1"/>
        <end position="108"/>
    </location>
</feature>
<dbReference type="HOGENOM" id="CLU_2195650_0_0_6"/>
<evidence type="ECO:0000313" key="2">
    <source>
        <dbReference type="EMBL" id="ACR13060.1"/>
    </source>
</evidence>
<feature type="compositionally biased region" description="Basic and acidic residues" evidence="1">
    <location>
        <begin position="74"/>
        <end position="93"/>
    </location>
</feature>
<name>C5BUH9_TERTT</name>